<name>A0ABU9S8J1_9BURK</name>
<evidence type="ECO:0000313" key="1">
    <source>
        <dbReference type="EMBL" id="MEM5447262.1"/>
    </source>
</evidence>
<protein>
    <submittedName>
        <fullName evidence="1">Uncharacterized protein</fullName>
    </submittedName>
</protein>
<accession>A0ABU9S8J1</accession>
<gene>
    <name evidence="1" type="ORF">VSR33_07120</name>
</gene>
<evidence type="ECO:0000313" key="2">
    <source>
        <dbReference type="Proteomes" id="UP001390669"/>
    </source>
</evidence>
<dbReference type="RefSeq" id="WP_342946738.1">
    <property type="nucleotide sequence ID" value="NZ_JAYMRW010000002.1"/>
</dbReference>
<organism evidence="1 2">
    <name type="scientific">Paraburkholderia guartelaensis</name>
    <dbReference type="NCBI Taxonomy" id="2546446"/>
    <lineage>
        <taxon>Bacteria</taxon>
        <taxon>Pseudomonadati</taxon>
        <taxon>Pseudomonadota</taxon>
        <taxon>Betaproteobacteria</taxon>
        <taxon>Burkholderiales</taxon>
        <taxon>Burkholderiaceae</taxon>
        <taxon>Paraburkholderia</taxon>
    </lineage>
</organism>
<keyword evidence="2" id="KW-1185">Reference proteome</keyword>
<dbReference type="EMBL" id="JAYMRW010000002">
    <property type="protein sequence ID" value="MEM5447262.1"/>
    <property type="molecule type" value="Genomic_DNA"/>
</dbReference>
<dbReference type="Proteomes" id="UP001390669">
    <property type="component" value="Unassembled WGS sequence"/>
</dbReference>
<reference evidence="1 2" key="1">
    <citation type="submission" date="2024-01" db="EMBL/GenBank/DDBJ databases">
        <title>The diversity of rhizobia nodulating Mimosa spp. in eleven states of Brazil covering several biomes is determined by host plant, location, and edaphic factors.</title>
        <authorList>
            <person name="Rouws L."/>
            <person name="Barauna A."/>
            <person name="Beukes C."/>
            <person name="De Faria S.M."/>
            <person name="Gross E."/>
            <person name="Dos Reis Junior F.B."/>
            <person name="Simon M."/>
            <person name="Maluk M."/>
            <person name="Odee D.W."/>
            <person name="Kenicer G."/>
            <person name="Young J.P.W."/>
            <person name="Reis V.M."/>
            <person name="Zilli J."/>
            <person name="James E.K."/>
        </authorList>
    </citation>
    <scope>NUCLEOTIDE SEQUENCE [LARGE SCALE GENOMIC DNA]</scope>
    <source>
        <strain evidence="1 2">JPY164</strain>
    </source>
</reference>
<comment type="caution">
    <text evidence="1">The sequence shown here is derived from an EMBL/GenBank/DDBJ whole genome shotgun (WGS) entry which is preliminary data.</text>
</comment>
<proteinExistence type="predicted"/>
<sequence>MLESLDVDDVLELEAVVADVALADETALLLSLLSPVAVVVTPLCCAAT</sequence>